<evidence type="ECO:0000313" key="3">
    <source>
        <dbReference type="EMBL" id="APD91403.1"/>
    </source>
</evidence>
<dbReference type="PROSITE" id="PS51257">
    <property type="entry name" value="PROKAR_LIPOPROTEIN"/>
    <property type="match status" value="1"/>
</dbReference>
<keyword evidence="1" id="KW-0732">Signal</keyword>
<evidence type="ECO:0000259" key="2">
    <source>
        <dbReference type="Pfam" id="PF11845"/>
    </source>
</evidence>
<proteinExistence type="predicted"/>
<gene>
    <name evidence="3" type="ORF">BM524_17215</name>
</gene>
<feature type="domain" description="Tll0287-like" evidence="2">
    <location>
        <begin position="29"/>
        <end position="196"/>
    </location>
</feature>
<dbReference type="Pfam" id="PF11845">
    <property type="entry name" value="Tll0287-like"/>
    <property type="match status" value="1"/>
</dbReference>
<feature type="chain" id="PRO_5041898412" description="Tll0287-like domain-containing protein" evidence="1">
    <location>
        <begin position="24"/>
        <end position="200"/>
    </location>
</feature>
<dbReference type="Proteomes" id="UP000182101">
    <property type="component" value="Chromosome"/>
</dbReference>
<name>A0AAC9JD17_9ALTE</name>
<dbReference type="EMBL" id="CP018024">
    <property type="protein sequence ID" value="APD91403.1"/>
    <property type="molecule type" value="Genomic_DNA"/>
</dbReference>
<accession>A0AAC9JD17</accession>
<dbReference type="AlphaFoldDB" id="A0AAC9JD17"/>
<protein>
    <recommendedName>
        <fullName evidence="2">Tll0287-like domain-containing protein</fullName>
    </recommendedName>
</protein>
<evidence type="ECO:0000313" key="4">
    <source>
        <dbReference type="Proteomes" id="UP000182101"/>
    </source>
</evidence>
<evidence type="ECO:0000256" key="1">
    <source>
        <dbReference type="SAM" id="SignalP"/>
    </source>
</evidence>
<dbReference type="RefSeq" id="WP_071960187.1">
    <property type="nucleotide sequence ID" value="NZ_CP018024.1"/>
</dbReference>
<organism evidence="3 4">
    <name type="scientific">Alteromonas mediterranea</name>
    <dbReference type="NCBI Taxonomy" id="314275"/>
    <lineage>
        <taxon>Bacteria</taxon>
        <taxon>Pseudomonadati</taxon>
        <taxon>Pseudomonadota</taxon>
        <taxon>Gammaproteobacteria</taxon>
        <taxon>Alteromonadales</taxon>
        <taxon>Alteromonadaceae</taxon>
        <taxon>Alteromonas/Salinimonas group</taxon>
        <taxon>Alteromonas</taxon>
    </lineage>
</organism>
<sequence length="200" mass="21791">MKKRTFLIALGLAVSAGCPIANAQNNELAESEVQTKVKQARVHAKALGGALKSRLKQAIQSGGLEAGVEECKLAAEPIAEGLSQNGWEVGRTALKVRNPNNAPDEWEREQLALFASLLEKTKLEDKQPSTPIDTYKYDSDSGEFRYMMAIQQGQVCMACHGAQVAPSVKETILKHYPKDEATGFELGELRGAFTLIYSPQ</sequence>
<dbReference type="InterPro" id="IPR021796">
    <property type="entry name" value="Tll0287-like_dom"/>
</dbReference>
<feature type="signal peptide" evidence="1">
    <location>
        <begin position="1"/>
        <end position="23"/>
    </location>
</feature>
<reference evidence="3 4" key="1">
    <citation type="submission" date="2016-11" db="EMBL/GenBank/DDBJ databases">
        <title>Networking in microbes: conjugative elements and plasmids in the genus Alteromonas.</title>
        <authorList>
            <person name="Lopez-Perez M."/>
            <person name="Ramon-Marco N."/>
            <person name="Rodriguez-Valera F."/>
        </authorList>
    </citation>
    <scope>NUCLEOTIDE SEQUENCE [LARGE SCALE GENOMIC DNA]</scope>
    <source>
        <strain evidence="3 4">CP48</strain>
    </source>
</reference>